<dbReference type="EMBL" id="JAULSC010000028">
    <property type="protein sequence ID" value="MDO3397831.1"/>
    <property type="molecule type" value="Genomic_DNA"/>
</dbReference>
<dbReference type="PIRSF" id="PIRSF000428">
    <property type="entry name" value="P_Ac_trans"/>
    <property type="match status" value="1"/>
</dbReference>
<feature type="domain" description="Phosphate acetyl/butaryl transferase" evidence="4">
    <location>
        <begin position="25"/>
        <end position="329"/>
    </location>
</feature>
<sequence>MVPRPELAPSAGSSTGAWRDIENVSSSSRVAFIEGDEPRMLRAAALATQTGLCRPVLLGKWSEIQRASRDQGIDVGAIDTLDVSDPAVREQLVRDFERQVGPATDLRSATLSNPAAWGATLVRCGWMDAAIGGTRTTSADMLRAGLSCIGLAPERSTVSGAIFLDTQRPDVGSGGTLAFADAVVTPMPTVDQLADIAAATARSWRALMRTEPRIGFLSFSTRGSSGSPHVQRIRDAVTLFRRRFPEEAVDGELQFDSAVSMAVAERKHATGALAGAANVLVFPSLDSANIAYKVAEQLGGARARAFLQGLARPFADVSRGCSVDDIVTTLRMLLYDTLQNPEPENSGREGVRS</sequence>
<evidence type="ECO:0000259" key="4">
    <source>
        <dbReference type="Pfam" id="PF01515"/>
    </source>
</evidence>
<dbReference type="Gene3D" id="3.40.50.10950">
    <property type="match status" value="1"/>
</dbReference>
<comment type="caution">
    <text evidence="5">The sequence shown here is derived from an EMBL/GenBank/DDBJ whole genome shotgun (WGS) entry which is preliminary data.</text>
</comment>
<evidence type="ECO:0000313" key="5">
    <source>
        <dbReference type="EMBL" id="MDO3397831.1"/>
    </source>
</evidence>
<reference evidence="5" key="1">
    <citation type="submission" date="2023-06" db="EMBL/GenBank/DDBJ databases">
        <title>Genome sequence of Nocardioides sp. SOB44.</title>
        <authorList>
            <person name="Zhang G."/>
        </authorList>
    </citation>
    <scope>NUCLEOTIDE SEQUENCE</scope>
    <source>
        <strain evidence="5">SOB44</strain>
    </source>
</reference>
<keyword evidence="3 5" id="KW-0012">Acyltransferase</keyword>
<dbReference type="InterPro" id="IPR042113">
    <property type="entry name" value="P_AcTrfase_dom1"/>
</dbReference>
<dbReference type="InterPro" id="IPR042112">
    <property type="entry name" value="P_AcTrfase_dom2"/>
</dbReference>
<evidence type="ECO:0000256" key="3">
    <source>
        <dbReference type="ARBA" id="ARBA00023315"/>
    </source>
</evidence>
<dbReference type="Gene3D" id="3.40.50.10750">
    <property type="entry name" value="Isocitrate/Isopropylmalate dehydrogenase-like"/>
    <property type="match status" value="1"/>
</dbReference>
<dbReference type="PANTHER" id="PTHR43356:SF1">
    <property type="entry name" value="PHOSPHATE ACETYLTRANSFERASE EUTD"/>
    <property type="match status" value="1"/>
</dbReference>
<dbReference type="Proteomes" id="UP001168363">
    <property type="component" value="Unassembled WGS sequence"/>
</dbReference>
<dbReference type="InterPro" id="IPR002505">
    <property type="entry name" value="PTA_PTB"/>
</dbReference>
<dbReference type="PANTHER" id="PTHR43356">
    <property type="entry name" value="PHOSPHATE ACETYLTRANSFERASE"/>
    <property type="match status" value="1"/>
</dbReference>
<dbReference type="InterPro" id="IPR012147">
    <property type="entry name" value="P_Ac_Bu_trans"/>
</dbReference>
<evidence type="ECO:0000313" key="6">
    <source>
        <dbReference type="Proteomes" id="UP001168363"/>
    </source>
</evidence>
<comment type="similarity">
    <text evidence="1">Belongs to the phosphate acetyltransferase and butyryltransferase family.</text>
</comment>
<proteinExistence type="inferred from homology"/>
<keyword evidence="6" id="KW-1185">Reference proteome</keyword>
<accession>A0ABT8TZ65</accession>
<dbReference type="Pfam" id="PF01515">
    <property type="entry name" value="PTA_PTB"/>
    <property type="match status" value="1"/>
</dbReference>
<evidence type="ECO:0000256" key="2">
    <source>
        <dbReference type="ARBA" id="ARBA00022679"/>
    </source>
</evidence>
<organism evidence="5 6">
    <name type="scientific">Nocardioides cremeus</name>
    <dbReference type="NCBI Taxonomy" id="3058044"/>
    <lineage>
        <taxon>Bacteria</taxon>
        <taxon>Bacillati</taxon>
        <taxon>Actinomycetota</taxon>
        <taxon>Actinomycetes</taxon>
        <taxon>Propionibacteriales</taxon>
        <taxon>Nocardioidaceae</taxon>
        <taxon>Nocardioides</taxon>
    </lineage>
</organism>
<evidence type="ECO:0000256" key="1">
    <source>
        <dbReference type="ARBA" id="ARBA00005656"/>
    </source>
</evidence>
<keyword evidence="2" id="KW-0808">Transferase</keyword>
<name>A0ABT8TZ65_9ACTN</name>
<gene>
    <name evidence="5" type="ORF">QWJ41_19040</name>
</gene>
<dbReference type="RefSeq" id="WP_082563747.1">
    <property type="nucleotide sequence ID" value="NZ_JAULSC010000028.1"/>
</dbReference>
<dbReference type="SUPFAM" id="SSF53659">
    <property type="entry name" value="Isocitrate/Isopropylmalate dehydrogenase-like"/>
    <property type="match status" value="1"/>
</dbReference>
<protein>
    <submittedName>
        <fullName evidence="5">Phosphate acyltransferase</fullName>
    </submittedName>
</protein>
<dbReference type="GO" id="GO:0016746">
    <property type="term" value="F:acyltransferase activity"/>
    <property type="evidence" value="ECO:0007669"/>
    <property type="project" value="UniProtKB-KW"/>
</dbReference>
<dbReference type="InterPro" id="IPR050500">
    <property type="entry name" value="Phos_Acetyltrans/Butyryltrans"/>
</dbReference>